<evidence type="ECO:0000259" key="1">
    <source>
        <dbReference type="Pfam" id="PF19587"/>
    </source>
</evidence>
<dbReference type="RefSeq" id="WP_274292217.1">
    <property type="nucleotide sequence ID" value="NZ_CP117990.1"/>
</dbReference>
<evidence type="ECO:0000313" key="3">
    <source>
        <dbReference type="Proteomes" id="UP001219537"/>
    </source>
</evidence>
<name>A0AAQ2Y4V8_9VIBR</name>
<dbReference type="Proteomes" id="UP001219537">
    <property type="component" value="Plasmid p_1"/>
</dbReference>
<proteinExistence type="predicted"/>
<accession>A0AAQ2Y4V8</accession>
<dbReference type="InterPro" id="IPR046076">
    <property type="entry name" value="DUF6094"/>
</dbReference>
<dbReference type="EMBL" id="CP117990">
    <property type="protein sequence ID" value="WDG11993.1"/>
    <property type="molecule type" value="Genomic_DNA"/>
</dbReference>
<gene>
    <name evidence="2" type="ORF">PUN50_27255</name>
</gene>
<dbReference type="SUPFAM" id="SSF53335">
    <property type="entry name" value="S-adenosyl-L-methionine-dependent methyltransferases"/>
    <property type="match status" value="1"/>
</dbReference>
<dbReference type="PRINTS" id="PR00507">
    <property type="entry name" value="N12N6MTFRASE"/>
</dbReference>
<protein>
    <submittedName>
        <fullName evidence="2">DUF6094 domain-containing protein</fullName>
    </submittedName>
</protein>
<sequence length="363" mass="40273">MAVMHPRVAHNYLKDGYYPTDEATLTLIAKRLRFKAGTQRLLDPCCGEGHALAKLAADIDAHPQSALHTYGVELDAGRAENASQCLDTVLRSNAFDTVIGAGSQSLLFLNPPYGDAVTDQIEKQQRDMARLEVQFIQRLLPSLKRDGVLVLVVPFPSLTPALCRYLSLRLREVQVFKASTDRFKQVVLLGRKADLRGSQHQTARSTTAQSLMQVGEGLPIPPHITTQAQLEVTPVTDAPFRFEMVRPETAQLQAAFLHHGGLWPTFDTQFNQARHQRVPRPLRKLSPWHLSLSLAAGQIAGKVVSNDGTRILLIKGGTQKVQRTVTSIDEHQTITTKIDQFQPLIRAIDLTPGERFGHIVIIQ</sequence>
<geneLocation type="plasmid" evidence="2 3">
    <name>p_1</name>
</geneLocation>
<dbReference type="Gene3D" id="3.40.50.150">
    <property type="entry name" value="Vaccinia Virus protein VP39"/>
    <property type="match status" value="1"/>
</dbReference>
<reference evidence="2" key="1">
    <citation type="submission" date="2023-02" db="EMBL/GenBank/DDBJ databases">
        <title>Isolation, identification, and genome analysis of Vibrio campbellii in the Penaeus vannamei larvae stage.</title>
        <authorList>
            <person name="Huang T."/>
            <person name="Zhang B."/>
        </authorList>
    </citation>
    <scope>NUCLEOTIDE SEQUENCE</scope>
    <source>
        <strain evidence="2">20220413_1</strain>
        <plasmid evidence="2">p_1</plasmid>
    </source>
</reference>
<dbReference type="Pfam" id="PF19587">
    <property type="entry name" value="DUF6094"/>
    <property type="match status" value="1"/>
</dbReference>
<dbReference type="CDD" id="cd02440">
    <property type="entry name" value="AdoMet_MTases"/>
    <property type="match status" value="1"/>
</dbReference>
<evidence type="ECO:0000313" key="2">
    <source>
        <dbReference type="EMBL" id="WDG11993.1"/>
    </source>
</evidence>
<dbReference type="InterPro" id="IPR029063">
    <property type="entry name" value="SAM-dependent_MTases_sf"/>
</dbReference>
<keyword evidence="2" id="KW-0614">Plasmid</keyword>
<dbReference type="AlphaFoldDB" id="A0AAQ2Y4V8"/>
<feature type="domain" description="DUF6094" evidence="1">
    <location>
        <begin position="11"/>
        <end position="194"/>
    </location>
</feature>
<organism evidence="2 3">
    <name type="scientific">Vibrio campbellii</name>
    <dbReference type="NCBI Taxonomy" id="680"/>
    <lineage>
        <taxon>Bacteria</taxon>
        <taxon>Pseudomonadati</taxon>
        <taxon>Pseudomonadota</taxon>
        <taxon>Gammaproteobacteria</taxon>
        <taxon>Vibrionales</taxon>
        <taxon>Vibrionaceae</taxon>
        <taxon>Vibrio</taxon>
    </lineage>
</organism>